<dbReference type="EMBL" id="RPFZ01000001">
    <property type="protein sequence ID" value="RPF72853.1"/>
    <property type="molecule type" value="Genomic_DNA"/>
</dbReference>
<evidence type="ECO:0000313" key="3">
    <source>
        <dbReference type="Proteomes" id="UP000275232"/>
    </source>
</evidence>
<sequence length="168" mass="18616">MHAPVVATADARARVMVLRAVTRGADSGRLTLRFHTDARSPKVGVVTRDPRIGVLFYDADAKVQIRVRGRGRIERDGPVADAAWEESTNFARRCYLAEAGPGTPADAPTSGLPDWAEGIQPSDSQIAPARQHFAVMLVDLYELDWFYLDNDGHRRARYADGTWTWVVP</sequence>
<feature type="domain" description="Pyridoxamine 5'-phosphate oxidase N-terminal" evidence="1">
    <location>
        <begin position="6"/>
        <end position="86"/>
    </location>
</feature>
<reference evidence="2 3" key="1">
    <citation type="submission" date="2018-11" db="EMBL/GenBank/DDBJ databases">
        <title>Erythrobacter spongiae sp. nov., isolated from a marine sponge.</title>
        <authorList>
            <person name="Zhuang L."/>
            <person name="Luo L."/>
        </authorList>
    </citation>
    <scope>NUCLEOTIDE SEQUENCE [LARGE SCALE GENOMIC DNA]</scope>
    <source>
        <strain evidence="2 3">HN-E23</strain>
    </source>
</reference>
<evidence type="ECO:0000313" key="2">
    <source>
        <dbReference type="EMBL" id="RPF72853.1"/>
    </source>
</evidence>
<dbReference type="GO" id="GO:0010181">
    <property type="term" value="F:FMN binding"/>
    <property type="evidence" value="ECO:0007669"/>
    <property type="project" value="InterPro"/>
</dbReference>
<dbReference type="OrthoDB" id="5120525at2"/>
<name>A0A3N5CUD7_9SPHN</name>
<dbReference type="Pfam" id="PF01243">
    <property type="entry name" value="PNPOx_N"/>
    <property type="match status" value="1"/>
</dbReference>
<proteinExistence type="predicted"/>
<accession>A0A3N5CUD7</accession>
<dbReference type="Proteomes" id="UP000275232">
    <property type="component" value="Unassembled WGS sequence"/>
</dbReference>
<dbReference type="Gene3D" id="2.30.110.10">
    <property type="entry name" value="Electron Transport, Fmn-binding Protein, Chain A"/>
    <property type="match status" value="1"/>
</dbReference>
<organism evidence="2 3">
    <name type="scientific">Aurantiacibacter spongiae</name>
    <dbReference type="NCBI Taxonomy" id="2488860"/>
    <lineage>
        <taxon>Bacteria</taxon>
        <taxon>Pseudomonadati</taxon>
        <taxon>Pseudomonadota</taxon>
        <taxon>Alphaproteobacteria</taxon>
        <taxon>Sphingomonadales</taxon>
        <taxon>Erythrobacteraceae</taxon>
        <taxon>Aurantiacibacter</taxon>
    </lineage>
</organism>
<comment type="caution">
    <text evidence="2">The sequence shown here is derived from an EMBL/GenBank/DDBJ whole genome shotgun (WGS) entry which is preliminary data.</text>
</comment>
<dbReference type="SUPFAM" id="SSF50475">
    <property type="entry name" value="FMN-binding split barrel"/>
    <property type="match status" value="1"/>
</dbReference>
<protein>
    <submittedName>
        <fullName evidence="2">Flavin-binding protein</fullName>
    </submittedName>
</protein>
<keyword evidence="3" id="KW-1185">Reference proteome</keyword>
<dbReference type="AlphaFoldDB" id="A0A3N5CUD7"/>
<evidence type="ECO:0000259" key="1">
    <source>
        <dbReference type="Pfam" id="PF01243"/>
    </source>
</evidence>
<dbReference type="InterPro" id="IPR012349">
    <property type="entry name" value="Split_barrel_FMN-bd"/>
</dbReference>
<dbReference type="InterPro" id="IPR011576">
    <property type="entry name" value="Pyridox_Oxase_N"/>
</dbReference>
<gene>
    <name evidence="2" type="ORF">EG799_12850</name>
</gene>